<dbReference type="Pfam" id="PF12770">
    <property type="entry name" value="CHAT"/>
    <property type="match status" value="1"/>
</dbReference>
<gene>
    <name evidence="2" type="ORF">JOF56_010079</name>
</gene>
<sequence length="1867" mass="199733">MLEIEALVEAARMVLPAIGTDIAPDVLREVAWLHWLRHCALLPESDGTDIQICLDLFSPLAVSSPAEVPPPVLSWLEQNPGPRLTLADMGAFYATVITNAALALGDSTLTDLGISACRAAAASRDDADRPSHLFNLMILLHQRYELTAAEADLNEAVEAGLVASGYSDHPIAEVARFRLGLARLARFELRGQEPDLSEGTILVRAALASTPPQSPDRVICLSQLAVALQMQCSLGGELSVVEEYAEVTSEFLALCAEDDPIHANALILRCNALRVRFLQVTDTADIAESIRCGRAAVVACPPDHELRVGALLNLAGSLHVRYGYTRAFVSEDLADPADLTEAIELAREADAAVPAGHPLRWEVDTTLAAVLRVRSPDRAGAVQAARATLTGLPADSPHRGNALLALGDALRVWYKETGAADTIRESVAVLRAAKAAGATGQLGSIPALMTLSMALHEMIKVDRAAGSDLGEDLDEAIEVARLVAGGLADPEIRGQQLWQLSELLQWRFQRAGNAADLDERIEVIRAVVPLAPNATALTRCLSMLAALLGNRYSRARNPADIDESANTWCRVVETLPADNSELPDMQAEAALALLQRFEVTDEPADQETARRLIRAALDATAQEQPKMIGILGAIENATAIPGHDVGKLGEVIEMCRAAVGLASGPEVFLSLTLGNALMARYENTGHLADLESATETMQGVLPHVTGPGRGVVVNNLLLACRYRFYLDSDVAGLTEGIGDAKAVLRELTPGTADALLLAANIAALQSDRYERVRDLPELTEAIDTLRAVISQAAADSRAVTTFRLYLGNALRARFQTMAEPADLDEAATVLRAGLASAPRGDTELVFGLMLGFVLSLRGQWTHDPAALAESAELLRAARAGLSPEHTRYGTSGVVLASTLRLLFVDSGDLALLNEAIEITRDVIARTPDGHINTSPALIMLGILLTLRFERTGEIADVTEAIEALRGAVAAAGANNAVLVAALPELANALRARQGRLNDPADLDEAIAVARRVTTLPEASPAERGVSITALATALLTRSMQTGDLDDLNTAIDLSRAAMRIPNWHIAGAVNLMTLGLALWIRFDRRGIVEDLNAAIDSLFEAAAVAAPGHTMRPIMLTNLCNALRARAALLGSPTDLDAAVETGRAAVAAAPEDHPAVPLCLMNLGMALLVRHAEKRDDADLDGAVAAASEAVDRSTPHSPNRAEILLNLAGLLRLRRGRGADDINRAVALVREAIAITDPGHPLIPQYVLNLSITLRTRYSREGDDADAAESIELARQVIDTFAAAGDPRLALAWMTLGQLHERRNVGEGSDLDTAFAAYRTAAELPAAAPMIRAGAARTWAELAVRRRDWTAATEAFGVTVALLPQVAWHGVERDARERRLTIWGGLATEAAAAALAAGDPSRAVELLEQGRSVLWSQALQTRDDLSLLRERDLPLYERLRAVATTLAAMSTPDIPDVPAAMDPWSNRTQPEQYDRIKLAGDWDRLLAEARALPGLEHLLRVPPLTTLRDGLPDGPVVLLNLDRTRCDALIVRRDRDVEHVPLPDLSKKEAAQRAGEYLNALKLLGRPGAPVGAKQILHATLEWLWDTVADPVLTRLGYTGHDDPLPRLWWCPTGSLTLLPLHAAGYHDPADTPAGRTVIDRVVSSYTPTLRALARANAARDAEPGDGRVLVVSMPETPALPTASPLPGARAEAEFFARTLPEAHTLRIADSATHVTVTADLQTHAYAHFACHGGQNLQQPSTGALYLQDKPLTVLDVAELDLSHAELAYLSACSTAVGGTALPDEAIHLAAALQLAGYRHVIATLWTITDRTAAEVTTTMYTGLLSPAGIRLDRTARLLHRTVRALRDSAPRNPAVWASYIHFGP</sequence>
<dbReference type="Gene3D" id="1.25.40.10">
    <property type="entry name" value="Tetratricopeptide repeat domain"/>
    <property type="match status" value="2"/>
</dbReference>
<organism evidence="2 3">
    <name type="scientific">Kibdelosporangium banguiense</name>
    <dbReference type="NCBI Taxonomy" id="1365924"/>
    <lineage>
        <taxon>Bacteria</taxon>
        <taxon>Bacillati</taxon>
        <taxon>Actinomycetota</taxon>
        <taxon>Actinomycetes</taxon>
        <taxon>Pseudonocardiales</taxon>
        <taxon>Pseudonocardiaceae</taxon>
        <taxon>Kibdelosporangium</taxon>
    </lineage>
</organism>
<dbReference type="Proteomes" id="UP001519332">
    <property type="component" value="Unassembled WGS sequence"/>
</dbReference>
<evidence type="ECO:0000259" key="1">
    <source>
        <dbReference type="Pfam" id="PF12770"/>
    </source>
</evidence>
<name>A0ABS4U0E7_9PSEU</name>
<protein>
    <recommendedName>
        <fullName evidence="1">CHAT domain-containing protein</fullName>
    </recommendedName>
</protein>
<dbReference type="RefSeq" id="WP_209646412.1">
    <property type="nucleotide sequence ID" value="NZ_JAGINW010000001.1"/>
</dbReference>
<accession>A0ABS4U0E7</accession>
<comment type="caution">
    <text evidence="2">The sequence shown here is derived from an EMBL/GenBank/DDBJ whole genome shotgun (WGS) entry which is preliminary data.</text>
</comment>
<keyword evidence="3" id="KW-1185">Reference proteome</keyword>
<feature type="domain" description="CHAT" evidence="1">
    <location>
        <begin position="1581"/>
        <end position="1866"/>
    </location>
</feature>
<dbReference type="InterPro" id="IPR024983">
    <property type="entry name" value="CHAT_dom"/>
</dbReference>
<dbReference type="InterPro" id="IPR011990">
    <property type="entry name" value="TPR-like_helical_dom_sf"/>
</dbReference>
<reference evidence="2 3" key="1">
    <citation type="submission" date="2021-03" db="EMBL/GenBank/DDBJ databases">
        <title>Sequencing the genomes of 1000 actinobacteria strains.</title>
        <authorList>
            <person name="Klenk H.-P."/>
        </authorList>
    </citation>
    <scope>NUCLEOTIDE SEQUENCE [LARGE SCALE GENOMIC DNA]</scope>
    <source>
        <strain evidence="2 3">DSM 46670</strain>
    </source>
</reference>
<evidence type="ECO:0000313" key="3">
    <source>
        <dbReference type="Proteomes" id="UP001519332"/>
    </source>
</evidence>
<proteinExistence type="predicted"/>
<dbReference type="EMBL" id="JAGINW010000001">
    <property type="protein sequence ID" value="MBP2329694.1"/>
    <property type="molecule type" value="Genomic_DNA"/>
</dbReference>
<evidence type="ECO:0000313" key="2">
    <source>
        <dbReference type="EMBL" id="MBP2329694.1"/>
    </source>
</evidence>